<proteinExistence type="predicted"/>
<keyword evidence="3" id="KW-1185">Reference proteome</keyword>
<evidence type="ECO:0000313" key="2">
    <source>
        <dbReference type="EMBL" id="MEC3860352.1"/>
    </source>
</evidence>
<name>A0ABU6HE14_9RHOB</name>
<protein>
    <submittedName>
        <fullName evidence="2">DUF2147 domain-containing protein</fullName>
    </submittedName>
</protein>
<accession>A0ABU6HE14</accession>
<comment type="caution">
    <text evidence="2">The sequence shown here is derived from an EMBL/GenBank/DDBJ whole genome shotgun (WGS) entry which is preliminary data.</text>
</comment>
<dbReference type="PANTHER" id="PTHR36919">
    <property type="entry name" value="BLR1215 PROTEIN"/>
    <property type="match status" value="1"/>
</dbReference>
<organism evidence="2 3">
    <name type="scientific">Mesobacterium hydrothermale</name>
    <dbReference type="NCBI Taxonomy" id="3111907"/>
    <lineage>
        <taxon>Bacteria</taxon>
        <taxon>Pseudomonadati</taxon>
        <taxon>Pseudomonadota</taxon>
        <taxon>Alphaproteobacteria</taxon>
        <taxon>Rhodobacterales</taxon>
        <taxon>Roseobacteraceae</taxon>
        <taxon>Mesobacterium</taxon>
    </lineage>
</organism>
<dbReference type="Gene3D" id="2.40.128.520">
    <property type="match status" value="1"/>
</dbReference>
<dbReference type="RefSeq" id="WP_326295975.1">
    <property type="nucleotide sequence ID" value="NZ_JAYLLH010000003.1"/>
</dbReference>
<evidence type="ECO:0000313" key="3">
    <source>
        <dbReference type="Proteomes" id="UP001348149"/>
    </source>
</evidence>
<gene>
    <name evidence="2" type="ORF">VK792_03575</name>
</gene>
<evidence type="ECO:0000259" key="1">
    <source>
        <dbReference type="Pfam" id="PF09917"/>
    </source>
</evidence>
<dbReference type="Proteomes" id="UP001348149">
    <property type="component" value="Unassembled WGS sequence"/>
</dbReference>
<dbReference type="EMBL" id="JAYLLH010000003">
    <property type="protein sequence ID" value="MEC3860352.1"/>
    <property type="molecule type" value="Genomic_DNA"/>
</dbReference>
<dbReference type="PANTHER" id="PTHR36919:SF2">
    <property type="entry name" value="BLL6627 PROTEIN"/>
    <property type="match status" value="1"/>
</dbReference>
<reference evidence="2 3" key="1">
    <citation type="submission" date="2024-01" db="EMBL/GenBank/DDBJ databases">
        <title>Mesobacterium rodlantinim sp. nov., isolated from shallow sea hydrothermal systems off Kueishantao Island.</title>
        <authorList>
            <person name="Su Z."/>
            <person name="Tang K."/>
        </authorList>
    </citation>
    <scope>NUCLEOTIDE SEQUENCE [LARGE SCALE GENOMIC DNA]</scope>
    <source>
        <strain evidence="2 3">TK19101</strain>
    </source>
</reference>
<sequence length="122" mass="13134">MSIGALCAGPLLAEPAIGLWQTQPDRKNLISHIQVTRCGDKLCGIVLRAFDGSGKDVVTRNVGKTLFWDLESLGGGKYGNGTVYVPLLDVTAKASMELRGDQLRVTGCKGKICDGQTWTRVR</sequence>
<feature type="domain" description="DUF2147" evidence="1">
    <location>
        <begin position="18"/>
        <end position="120"/>
    </location>
</feature>
<dbReference type="InterPro" id="IPR019223">
    <property type="entry name" value="DUF2147"/>
</dbReference>
<dbReference type="Pfam" id="PF09917">
    <property type="entry name" value="DUF2147"/>
    <property type="match status" value="1"/>
</dbReference>